<evidence type="ECO:0000256" key="4">
    <source>
        <dbReference type="ARBA" id="ARBA00022692"/>
    </source>
</evidence>
<dbReference type="NCBIfam" id="NF003114">
    <property type="entry name" value="PRK04032.1"/>
    <property type="match status" value="1"/>
</dbReference>
<protein>
    <recommendedName>
        <fullName evidence="11">CDP-archaeol synthase</fullName>
        <ecNumber evidence="11">2.7.7.67</ecNumber>
    </recommendedName>
    <alternativeName>
        <fullName evidence="11">CDP-2,3-bis-(O-geranylgeranyl)-sn-glycerol synthase</fullName>
    </alternativeName>
</protein>
<dbReference type="Proteomes" id="UP000244727">
    <property type="component" value="Chromosome"/>
</dbReference>
<evidence type="ECO:0000256" key="3">
    <source>
        <dbReference type="ARBA" id="ARBA00022679"/>
    </source>
</evidence>
<evidence type="ECO:0000256" key="11">
    <source>
        <dbReference type="HAMAP-Rule" id="MF_01117"/>
    </source>
</evidence>
<comment type="subcellular location">
    <subcellularLocation>
        <location evidence="11">Cell membrane</location>
        <topology evidence="11">Multi-pass membrane protein</topology>
    </subcellularLocation>
</comment>
<comment type="catalytic activity">
    <reaction evidence="11">
        <text>2,3-bis-O-(geranylgeranyl)-sn-glycerol 1-phosphate + CTP + H(+) = CDP-2,3-bis-O-(geranylgeranyl)-sn-glycerol + diphosphate</text>
        <dbReference type="Rhea" id="RHEA:25690"/>
        <dbReference type="ChEBI" id="CHEBI:15378"/>
        <dbReference type="ChEBI" id="CHEBI:33019"/>
        <dbReference type="ChEBI" id="CHEBI:37563"/>
        <dbReference type="ChEBI" id="CHEBI:58837"/>
        <dbReference type="ChEBI" id="CHEBI:58838"/>
        <dbReference type="EC" id="2.7.7.67"/>
    </reaction>
</comment>
<comment type="pathway">
    <text evidence="11">Membrane lipid metabolism; glycerophospholipid metabolism.</text>
</comment>
<keyword evidence="3 11" id="KW-0808">Transferase</keyword>
<sequence>MLVETLVVAFWALLPAYVPNNAASLFGGGPPIDGERTLGGRRVLGDGKTWRGLAAGLLAGVALAIVLSELAPMLAPAVPVVDALPRFSRGAAFGLAGGAMAGDMAASFVKRRLDRDRGQATPGLDQLDFVVGALVLAAVLDPAWVGEWITLPVLAVALVVTPVLHVGVNAAGYAAGLTKEPY</sequence>
<feature type="transmembrane region" description="Helical" evidence="11">
    <location>
        <begin position="151"/>
        <end position="175"/>
    </location>
</feature>
<keyword evidence="10 11" id="KW-1208">Phospholipid metabolism</keyword>
<evidence type="ECO:0000256" key="7">
    <source>
        <dbReference type="ARBA" id="ARBA00023098"/>
    </source>
</evidence>
<feature type="transmembrane region" description="Helical" evidence="11">
    <location>
        <begin position="127"/>
        <end position="145"/>
    </location>
</feature>
<gene>
    <name evidence="11" type="primary">carS</name>
    <name evidence="12" type="ORF">HARCEL1_02255</name>
</gene>
<dbReference type="UniPathway" id="UPA00940"/>
<keyword evidence="8 11" id="KW-0472">Membrane</keyword>
<dbReference type="GO" id="GO:0005886">
    <property type="term" value="C:plasma membrane"/>
    <property type="evidence" value="ECO:0007669"/>
    <property type="project" value="UniProtKB-SubCell"/>
</dbReference>
<evidence type="ECO:0000256" key="10">
    <source>
        <dbReference type="ARBA" id="ARBA00023264"/>
    </source>
</evidence>
<dbReference type="EMBL" id="CP028858">
    <property type="protein sequence ID" value="AWB26614.1"/>
    <property type="molecule type" value="Genomic_DNA"/>
</dbReference>
<dbReference type="PANTHER" id="PTHR39650">
    <property type="entry name" value="CDP-ARCHAEOL SYNTHASE"/>
    <property type="match status" value="1"/>
</dbReference>
<keyword evidence="2 11" id="KW-0444">Lipid biosynthesis</keyword>
<organism evidence="12 13">
    <name type="scientific">Halococcoides cellulosivorans</name>
    <dbReference type="NCBI Taxonomy" id="1679096"/>
    <lineage>
        <taxon>Archaea</taxon>
        <taxon>Methanobacteriati</taxon>
        <taxon>Methanobacteriota</taxon>
        <taxon>Stenosarchaea group</taxon>
        <taxon>Halobacteria</taxon>
        <taxon>Halobacteriales</taxon>
        <taxon>Haloarculaceae</taxon>
        <taxon>Halococcoides</taxon>
    </lineage>
</organism>
<comment type="similarity">
    <text evidence="11">Belongs to the CDP-archaeol synthase family.</text>
</comment>
<keyword evidence="5 11" id="KW-0460">Magnesium</keyword>
<dbReference type="KEGG" id="harc:HARCEL1_02255"/>
<dbReference type="Pfam" id="PF01864">
    <property type="entry name" value="CarS-like"/>
    <property type="match status" value="1"/>
</dbReference>
<feature type="transmembrane region" description="Helical" evidence="11">
    <location>
        <begin position="6"/>
        <end position="28"/>
    </location>
</feature>
<evidence type="ECO:0000256" key="1">
    <source>
        <dbReference type="ARBA" id="ARBA00022475"/>
    </source>
</evidence>
<dbReference type="InterPro" id="IPR002726">
    <property type="entry name" value="CarS_archaea"/>
</dbReference>
<dbReference type="PANTHER" id="PTHR39650:SF1">
    <property type="entry name" value="CDP-ARCHAEOL SYNTHASE"/>
    <property type="match status" value="1"/>
</dbReference>
<proteinExistence type="inferred from homology"/>
<dbReference type="InterPro" id="IPR032690">
    <property type="entry name" value="CarS"/>
</dbReference>
<comment type="function">
    <text evidence="11">Catalyzes the formation of CDP-2,3-bis-(O-geranylgeranyl)-sn-glycerol (CDP-archaeol) from 2,3-bis-(O-geranylgeranyl)-sn-glycerol 1-phosphate (DGGGP) and CTP. This reaction is the third ether-bond-formation step in the biosynthesis of archaeal membrane lipids.</text>
</comment>
<dbReference type="GeneID" id="36511292"/>
<evidence type="ECO:0000256" key="8">
    <source>
        <dbReference type="ARBA" id="ARBA00023136"/>
    </source>
</evidence>
<evidence type="ECO:0000256" key="6">
    <source>
        <dbReference type="ARBA" id="ARBA00022989"/>
    </source>
</evidence>
<dbReference type="RefSeq" id="WP_108380983.1">
    <property type="nucleotide sequence ID" value="NZ_CP028858.1"/>
</dbReference>
<dbReference type="GO" id="GO:0043338">
    <property type="term" value="F:CDP-2,3-bis-(O-geranylgeranyl)-sn-glycerol synthase activity"/>
    <property type="evidence" value="ECO:0007669"/>
    <property type="project" value="UniProtKB-EC"/>
</dbReference>
<keyword evidence="9 11" id="KW-0594">Phospholipid biosynthesis</keyword>
<keyword evidence="13" id="KW-1185">Reference proteome</keyword>
<evidence type="ECO:0000313" key="12">
    <source>
        <dbReference type="EMBL" id="AWB26614.1"/>
    </source>
</evidence>
<comment type="cofactor">
    <cofactor evidence="11">
        <name>Mg(2+)</name>
        <dbReference type="ChEBI" id="CHEBI:18420"/>
    </cofactor>
</comment>
<reference evidence="12 13" key="1">
    <citation type="submission" date="2018-04" db="EMBL/GenBank/DDBJ databases">
        <title>Halococcoides cellulosivorans gen. nov., sp. nov., an extremely halophilic cellulose-utilizing haloarchaeon from hypersaline lakes.</title>
        <authorList>
            <person name="Sorokin D.Y."/>
            <person name="Toshchakov S.V."/>
            <person name="Samarov N.I."/>
            <person name="Korzhenkov A."/>
            <person name="Kublanov I.V."/>
        </authorList>
    </citation>
    <scope>NUCLEOTIDE SEQUENCE [LARGE SCALE GENOMIC DNA]</scope>
    <source>
        <strain evidence="12 13">HArcel1</strain>
    </source>
</reference>
<dbReference type="EC" id="2.7.7.67" evidence="11"/>
<feature type="transmembrane region" description="Helical" evidence="11">
    <location>
        <begin position="87"/>
        <end position="106"/>
    </location>
</feature>
<dbReference type="AlphaFoldDB" id="A0A2R4WYL3"/>
<evidence type="ECO:0000256" key="5">
    <source>
        <dbReference type="ARBA" id="ARBA00022842"/>
    </source>
</evidence>
<name>A0A2R4WYL3_9EURY</name>
<accession>A0A2R4WYL3</accession>
<keyword evidence="6 11" id="KW-1133">Transmembrane helix</keyword>
<keyword evidence="1 11" id="KW-1003">Cell membrane</keyword>
<evidence type="ECO:0000313" key="13">
    <source>
        <dbReference type="Proteomes" id="UP000244727"/>
    </source>
</evidence>
<keyword evidence="4 11" id="KW-0812">Transmembrane</keyword>
<evidence type="ECO:0000256" key="9">
    <source>
        <dbReference type="ARBA" id="ARBA00023209"/>
    </source>
</evidence>
<dbReference type="GO" id="GO:0046474">
    <property type="term" value="P:glycerophospholipid biosynthetic process"/>
    <property type="evidence" value="ECO:0007669"/>
    <property type="project" value="UniProtKB-UniRule"/>
</dbReference>
<dbReference type="HAMAP" id="MF_01117">
    <property type="entry name" value="CDP_archaeol_synth"/>
    <property type="match status" value="1"/>
</dbReference>
<evidence type="ECO:0000256" key="2">
    <source>
        <dbReference type="ARBA" id="ARBA00022516"/>
    </source>
</evidence>
<feature type="transmembrane region" description="Helical" evidence="11">
    <location>
        <begin position="49"/>
        <end position="67"/>
    </location>
</feature>
<keyword evidence="7 11" id="KW-0443">Lipid metabolism</keyword>